<dbReference type="InterPro" id="IPR027417">
    <property type="entry name" value="P-loop_NTPase"/>
</dbReference>
<dbReference type="Gene3D" id="3.30.450.90">
    <property type="match status" value="1"/>
</dbReference>
<feature type="domain" description="Bacterial type II secretion system protein E" evidence="2">
    <location>
        <begin position="159"/>
        <end position="312"/>
    </location>
</feature>
<evidence type="ECO:0000256" key="1">
    <source>
        <dbReference type="ARBA" id="ARBA00006611"/>
    </source>
</evidence>
<dbReference type="PANTHER" id="PTHR30486">
    <property type="entry name" value="TWITCHING MOTILITY PROTEIN PILT"/>
    <property type="match status" value="1"/>
</dbReference>
<sequence>MIVTSRFSDMAASYLEASLDRFGPEVLRDDTIEICINPDGQVWGEFQGDHFMRGLGSPLSQTEIKDLGNQIASAASTTLSTKKPIVSVSILYRDRPIRAQVIQPPAVEGGFSISLRFFSSLPLEKIKLGFLFGKERSLEGLRRERNAALRDVVRSGDIDAALRFCVENKLNMIVSGGTSTGKTVAARKILSLIPPEERIITIEEAAELRPEQPNVVTLIAARDTDARSADVLLASTLRMRPDRIVLGEVRGREAMTFLEAINTGHGGSLTTLHAETPQLAVRRLAIAALKTDVPMNYADMIDYIEGSIDVIIQAGRHEGARGITEFFLPGQTTDLNLDTVDGRGNKSPSVAAE</sequence>
<keyword evidence="4" id="KW-1185">Reference proteome</keyword>
<comment type="similarity">
    <text evidence="1">Belongs to the GSP E family.</text>
</comment>
<dbReference type="PANTHER" id="PTHR30486:SF6">
    <property type="entry name" value="TYPE IV PILUS RETRACTATION ATPASE PILT"/>
    <property type="match status" value="1"/>
</dbReference>
<comment type="caution">
    <text evidence="3">The sequence shown here is derived from an EMBL/GenBank/DDBJ whole genome shotgun (WGS) entry which is preliminary data.</text>
</comment>
<gene>
    <name evidence="3" type="ORF">GGR17_003868</name>
</gene>
<evidence type="ECO:0000313" key="3">
    <source>
        <dbReference type="EMBL" id="MBB4024028.1"/>
    </source>
</evidence>
<protein>
    <submittedName>
        <fullName evidence="3">Type IV secretion system protein VirB11</fullName>
    </submittedName>
</protein>
<dbReference type="Pfam" id="PF00437">
    <property type="entry name" value="T2SSE"/>
    <property type="match status" value="1"/>
</dbReference>
<reference evidence="3 4" key="1">
    <citation type="submission" date="2020-08" db="EMBL/GenBank/DDBJ databases">
        <title>Genomic Encyclopedia of Type Strains, Phase IV (KMG-IV): sequencing the most valuable type-strain genomes for metagenomic binning, comparative biology and taxonomic classification.</title>
        <authorList>
            <person name="Goeker M."/>
        </authorList>
    </citation>
    <scope>NUCLEOTIDE SEQUENCE [LARGE SCALE GENOMIC DNA]</scope>
    <source>
        <strain evidence="3 4">DSM 105040</strain>
    </source>
</reference>
<dbReference type="CDD" id="cd01130">
    <property type="entry name" value="VirB11-like_ATPase"/>
    <property type="match status" value="1"/>
</dbReference>
<proteinExistence type="inferred from homology"/>
<dbReference type="SUPFAM" id="SSF52540">
    <property type="entry name" value="P-loop containing nucleoside triphosphate hydrolases"/>
    <property type="match status" value="1"/>
</dbReference>
<name>A0A840CKI5_9RHOB</name>
<dbReference type="InterPro" id="IPR001482">
    <property type="entry name" value="T2SS/T4SS_dom"/>
</dbReference>
<dbReference type="Gene3D" id="3.40.50.300">
    <property type="entry name" value="P-loop containing nucleotide triphosphate hydrolases"/>
    <property type="match status" value="1"/>
</dbReference>
<organism evidence="3 4">
    <name type="scientific">Actibacterium naphthalenivorans</name>
    <dbReference type="NCBI Taxonomy" id="1614693"/>
    <lineage>
        <taxon>Bacteria</taxon>
        <taxon>Pseudomonadati</taxon>
        <taxon>Pseudomonadota</taxon>
        <taxon>Alphaproteobacteria</taxon>
        <taxon>Rhodobacterales</taxon>
        <taxon>Roseobacteraceae</taxon>
        <taxon>Actibacterium</taxon>
    </lineage>
</organism>
<evidence type="ECO:0000259" key="2">
    <source>
        <dbReference type="Pfam" id="PF00437"/>
    </source>
</evidence>
<accession>A0A840CKI5</accession>
<evidence type="ECO:0000313" key="4">
    <source>
        <dbReference type="Proteomes" id="UP000585681"/>
    </source>
</evidence>
<dbReference type="InterPro" id="IPR050921">
    <property type="entry name" value="T4SS_GSP_E_ATPase"/>
</dbReference>
<dbReference type="GO" id="GO:0016887">
    <property type="term" value="F:ATP hydrolysis activity"/>
    <property type="evidence" value="ECO:0007669"/>
    <property type="project" value="InterPro"/>
</dbReference>
<dbReference type="EMBL" id="JACIEQ010000018">
    <property type="protein sequence ID" value="MBB4024028.1"/>
    <property type="molecule type" value="Genomic_DNA"/>
</dbReference>
<dbReference type="AlphaFoldDB" id="A0A840CKI5"/>
<dbReference type="Proteomes" id="UP000585681">
    <property type="component" value="Unassembled WGS sequence"/>
</dbReference>